<keyword evidence="2" id="KW-0808">Transferase</keyword>
<dbReference type="Pfam" id="PF13302">
    <property type="entry name" value="Acetyltransf_3"/>
    <property type="match status" value="1"/>
</dbReference>
<dbReference type="OrthoDB" id="9804153at2"/>
<dbReference type="InterPro" id="IPR016181">
    <property type="entry name" value="Acyl_CoA_acyltransferase"/>
</dbReference>
<accession>A0A3R9YMU1</accession>
<keyword evidence="3" id="KW-1185">Reference proteome</keyword>
<dbReference type="AlphaFoldDB" id="A0A3R9YMU1"/>
<evidence type="ECO:0000313" key="2">
    <source>
        <dbReference type="EMBL" id="RST31360.1"/>
    </source>
</evidence>
<dbReference type="SUPFAM" id="SSF55729">
    <property type="entry name" value="Acyl-CoA N-acyltransferases (Nat)"/>
    <property type="match status" value="1"/>
</dbReference>
<dbReference type="InterPro" id="IPR051531">
    <property type="entry name" value="N-acetyltransferase"/>
</dbReference>
<comment type="caution">
    <text evidence="2">The sequence shown here is derived from an EMBL/GenBank/DDBJ whole genome shotgun (WGS) entry which is preliminary data.</text>
</comment>
<organism evidence="2 3">
    <name type="scientific">Sphingomonas ginkgonis</name>
    <dbReference type="NCBI Taxonomy" id="2315330"/>
    <lineage>
        <taxon>Bacteria</taxon>
        <taxon>Pseudomonadati</taxon>
        <taxon>Pseudomonadota</taxon>
        <taxon>Alphaproteobacteria</taxon>
        <taxon>Sphingomonadales</taxon>
        <taxon>Sphingomonadaceae</taxon>
        <taxon>Sphingomonas</taxon>
    </lineage>
</organism>
<evidence type="ECO:0000259" key="1">
    <source>
        <dbReference type="PROSITE" id="PS51186"/>
    </source>
</evidence>
<gene>
    <name evidence="2" type="ORF">HMF7854_11295</name>
</gene>
<name>A0A3R9YMU1_9SPHN</name>
<feature type="domain" description="N-acetyltransferase" evidence="1">
    <location>
        <begin position="8"/>
        <end position="169"/>
    </location>
</feature>
<dbReference type="PROSITE" id="PS51186">
    <property type="entry name" value="GNAT"/>
    <property type="match status" value="1"/>
</dbReference>
<protein>
    <submittedName>
        <fullName evidence="2">N-acetyltransferase</fullName>
    </submittedName>
</protein>
<dbReference type="PANTHER" id="PTHR43792">
    <property type="entry name" value="GNAT FAMILY, PUTATIVE (AFU_ORTHOLOGUE AFUA_3G00765)-RELATED-RELATED"/>
    <property type="match status" value="1"/>
</dbReference>
<proteinExistence type="predicted"/>
<dbReference type="Gene3D" id="3.40.630.30">
    <property type="match status" value="1"/>
</dbReference>
<dbReference type="InterPro" id="IPR000182">
    <property type="entry name" value="GNAT_dom"/>
</dbReference>
<dbReference type="GO" id="GO:0016747">
    <property type="term" value="F:acyltransferase activity, transferring groups other than amino-acyl groups"/>
    <property type="evidence" value="ECO:0007669"/>
    <property type="project" value="InterPro"/>
</dbReference>
<dbReference type="RefSeq" id="WP_126719188.1">
    <property type="nucleotide sequence ID" value="NZ_RWJF01000001.1"/>
</dbReference>
<dbReference type="Proteomes" id="UP000274661">
    <property type="component" value="Unassembled WGS sequence"/>
</dbReference>
<sequence length="181" mass="19523">MFARTERLLLRPGWIEDAPALAAAIADERIVRNLSAAPWPYRLADAEAFLSAPRDPVLPSFLVFVRTTAAPELIGSCALVRRPSGAVELGYWIGRAHWGRGYATEAGRALIEIARALGLRRLEAAHFVDNPASGRVLEKLGFVSTGLSAERTSCARGTAAPVRLVRLLLDEVQEEAAPLAA</sequence>
<reference evidence="2 3" key="1">
    <citation type="submission" date="2018-12" db="EMBL/GenBank/DDBJ databases">
        <title>Sphingomonas sp. HMF7854 Genome sequencing and assembly.</title>
        <authorList>
            <person name="Cha I."/>
            <person name="Kang H."/>
            <person name="Kim H."/>
            <person name="Kang J."/>
            <person name="Joh K."/>
        </authorList>
    </citation>
    <scope>NUCLEOTIDE SEQUENCE [LARGE SCALE GENOMIC DNA]</scope>
    <source>
        <strain evidence="2 3">HMF7854</strain>
    </source>
</reference>
<evidence type="ECO:0000313" key="3">
    <source>
        <dbReference type="Proteomes" id="UP000274661"/>
    </source>
</evidence>
<dbReference type="EMBL" id="RWJF01000001">
    <property type="protein sequence ID" value="RST31360.1"/>
    <property type="molecule type" value="Genomic_DNA"/>
</dbReference>